<dbReference type="Gene3D" id="2.130.10.10">
    <property type="entry name" value="YVTN repeat-like/Quinoprotein amine dehydrogenase"/>
    <property type="match status" value="1"/>
</dbReference>
<keyword evidence="2 4" id="KW-0472">Membrane</keyword>
<keyword evidence="4" id="KW-0449">Lipoprotein</keyword>
<dbReference type="GO" id="GO:0051205">
    <property type="term" value="P:protein insertion into membrane"/>
    <property type="evidence" value="ECO:0007669"/>
    <property type="project" value="UniProtKB-UniRule"/>
</dbReference>
<organism evidence="7 8">
    <name type="scientific">Marinagarivorans cellulosilyticus</name>
    <dbReference type="NCBI Taxonomy" id="2721545"/>
    <lineage>
        <taxon>Bacteria</taxon>
        <taxon>Pseudomonadati</taxon>
        <taxon>Pseudomonadota</taxon>
        <taxon>Gammaproteobacteria</taxon>
        <taxon>Cellvibrionales</taxon>
        <taxon>Cellvibrionaceae</taxon>
        <taxon>Marinagarivorans</taxon>
    </lineage>
</organism>
<dbReference type="NCBIfam" id="TIGR03300">
    <property type="entry name" value="assembly_YfgL"/>
    <property type="match status" value="1"/>
</dbReference>
<dbReference type="InterPro" id="IPR002372">
    <property type="entry name" value="PQQ_rpt_dom"/>
</dbReference>
<keyword evidence="3 4" id="KW-0998">Cell outer membrane</keyword>
<keyword evidence="4" id="KW-0564">Palmitate</keyword>
<dbReference type="InterPro" id="IPR017687">
    <property type="entry name" value="BamB"/>
</dbReference>
<sequence length="403" mass="43218">MKPLVRFGLVALALSLFVGCTAKDASLVPAELAVFESTASISSRWHASLDGNARTMGIGPFKSGRVYSRPMFGGSNYQRFYLAQREDTLFAVTGKGTVFAVNKKNGKTLWRSSVSKDVSAGISLHGDVLYTATTNGDVFALSAEDGSIMWSATVSTEVLAPPQSNGQEVLVSAIDGRLFALSAADGVQLWNYDHPQPLLTFRAQASPLLLGTQAFVAFDNGQLLSFGTKEGDLRWSVRVSQPQGITELERAVDLDVTPVSSGPFILSAGANGRIVAVSRGTGKISWAEDASVFNEIAVNDAAVFYVDETSHVIARRLTSGQELWHSKDLHRRNVGSPAVLNNFVLAVDSSNYLHAFDAKTGKFVARRSLPGNGYGSPMLVDDDTVYILADNGALSAYRISPKE</sequence>
<evidence type="ECO:0000259" key="6">
    <source>
        <dbReference type="Pfam" id="PF13360"/>
    </source>
</evidence>
<proteinExistence type="inferred from homology"/>
<dbReference type="InterPro" id="IPR018391">
    <property type="entry name" value="PQQ_b-propeller_rpt"/>
</dbReference>
<name>A0AAN1WID2_9GAMM</name>
<accession>A0AAN1WID2</accession>
<dbReference type="AlphaFoldDB" id="A0AAN1WID2"/>
<dbReference type="Proteomes" id="UP001320119">
    <property type="component" value="Chromosome"/>
</dbReference>
<dbReference type="KEGG" id="marq:MARGE09_P2291"/>
<comment type="function">
    <text evidence="4">Part of the outer membrane protein assembly complex, which is involved in assembly and insertion of beta-barrel proteins into the outer membrane.</text>
</comment>
<evidence type="ECO:0000256" key="3">
    <source>
        <dbReference type="ARBA" id="ARBA00023237"/>
    </source>
</evidence>
<feature type="signal peptide" evidence="5">
    <location>
        <begin position="1"/>
        <end position="22"/>
    </location>
</feature>
<dbReference type="HAMAP" id="MF_00923">
    <property type="entry name" value="OM_assembly_BamB"/>
    <property type="match status" value="1"/>
</dbReference>
<dbReference type="SUPFAM" id="SSF50998">
    <property type="entry name" value="Quinoprotein alcohol dehydrogenase-like"/>
    <property type="match status" value="1"/>
</dbReference>
<evidence type="ECO:0000313" key="7">
    <source>
        <dbReference type="EMBL" id="BCD98090.1"/>
    </source>
</evidence>
<dbReference type="GO" id="GO:0043165">
    <property type="term" value="P:Gram-negative-bacterium-type cell outer membrane assembly"/>
    <property type="evidence" value="ECO:0007669"/>
    <property type="project" value="UniProtKB-UniRule"/>
</dbReference>
<dbReference type="GO" id="GO:0009279">
    <property type="term" value="C:cell outer membrane"/>
    <property type="evidence" value="ECO:0007669"/>
    <property type="project" value="UniProtKB-SubCell"/>
</dbReference>
<evidence type="ECO:0000313" key="8">
    <source>
        <dbReference type="Proteomes" id="UP001320119"/>
    </source>
</evidence>
<keyword evidence="8" id="KW-1185">Reference proteome</keyword>
<feature type="domain" description="Pyrrolo-quinoline quinone repeat" evidence="6">
    <location>
        <begin position="95"/>
        <end position="325"/>
    </location>
</feature>
<dbReference type="Pfam" id="PF13360">
    <property type="entry name" value="PQQ_2"/>
    <property type="match status" value="1"/>
</dbReference>
<dbReference type="PANTHER" id="PTHR34512">
    <property type="entry name" value="CELL SURFACE PROTEIN"/>
    <property type="match status" value="1"/>
</dbReference>
<feature type="chain" id="PRO_5042896751" description="Outer membrane protein assembly factor BamB" evidence="5">
    <location>
        <begin position="23"/>
        <end position="403"/>
    </location>
</feature>
<dbReference type="PROSITE" id="PS51257">
    <property type="entry name" value="PROKAR_LIPOPROTEIN"/>
    <property type="match status" value="1"/>
</dbReference>
<comment type="subunit">
    <text evidence="4">Part of the Bam complex.</text>
</comment>
<protein>
    <recommendedName>
        <fullName evidence="4">Outer membrane protein assembly factor BamB</fullName>
    </recommendedName>
</protein>
<dbReference type="InterPro" id="IPR015943">
    <property type="entry name" value="WD40/YVTN_repeat-like_dom_sf"/>
</dbReference>
<evidence type="ECO:0000256" key="2">
    <source>
        <dbReference type="ARBA" id="ARBA00023136"/>
    </source>
</evidence>
<dbReference type="EMBL" id="AP023086">
    <property type="protein sequence ID" value="BCD98090.1"/>
    <property type="molecule type" value="Genomic_DNA"/>
</dbReference>
<comment type="subcellular location">
    <subcellularLocation>
        <location evidence="4">Cell outer membrane</location>
        <topology evidence="4">Lipid-anchor</topology>
    </subcellularLocation>
</comment>
<dbReference type="PANTHER" id="PTHR34512:SF30">
    <property type="entry name" value="OUTER MEMBRANE PROTEIN ASSEMBLY FACTOR BAMB"/>
    <property type="match status" value="1"/>
</dbReference>
<gene>
    <name evidence="4" type="primary">bamB</name>
    <name evidence="7" type="ORF">MARGE09_P2291</name>
</gene>
<evidence type="ECO:0000256" key="1">
    <source>
        <dbReference type="ARBA" id="ARBA00022729"/>
    </source>
</evidence>
<comment type="similarity">
    <text evidence="4">Belongs to the BamB family.</text>
</comment>
<dbReference type="RefSeq" id="WP_236982201.1">
    <property type="nucleotide sequence ID" value="NZ_AP023086.1"/>
</dbReference>
<evidence type="ECO:0000256" key="4">
    <source>
        <dbReference type="HAMAP-Rule" id="MF_00923"/>
    </source>
</evidence>
<reference evidence="7 8" key="1">
    <citation type="journal article" date="2022" name="IScience">
        <title>An ultrasensitive nanofiber-based assay for enzymatic hydrolysis and deep-sea microbial degradation of cellulose.</title>
        <authorList>
            <person name="Tsudome M."/>
            <person name="Tachioka M."/>
            <person name="Miyazaki M."/>
            <person name="Uchimura K."/>
            <person name="Tsuda M."/>
            <person name="Takaki Y."/>
            <person name="Deguchi S."/>
        </authorList>
    </citation>
    <scope>NUCLEOTIDE SEQUENCE [LARGE SCALE GENOMIC DNA]</scope>
    <source>
        <strain evidence="7 8">GE09</strain>
    </source>
</reference>
<keyword evidence="1 4" id="KW-0732">Signal</keyword>
<evidence type="ECO:0000256" key="5">
    <source>
        <dbReference type="SAM" id="SignalP"/>
    </source>
</evidence>
<dbReference type="InterPro" id="IPR011047">
    <property type="entry name" value="Quinoprotein_ADH-like_sf"/>
</dbReference>
<dbReference type="SMART" id="SM00564">
    <property type="entry name" value="PQQ"/>
    <property type="match status" value="6"/>
</dbReference>